<dbReference type="AlphaFoldDB" id="A0AAD8M8Y9"/>
<organism evidence="1 2">
    <name type="scientific">Heracleum sosnowskyi</name>
    <dbReference type="NCBI Taxonomy" id="360622"/>
    <lineage>
        <taxon>Eukaryota</taxon>
        <taxon>Viridiplantae</taxon>
        <taxon>Streptophyta</taxon>
        <taxon>Embryophyta</taxon>
        <taxon>Tracheophyta</taxon>
        <taxon>Spermatophyta</taxon>
        <taxon>Magnoliopsida</taxon>
        <taxon>eudicotyledons</taxon>
        <taxon>Gunneridae</taxon>
        <taxon>Pentapetalae</taxon>
        <taxon>asterids</taxon>
        <taxon>campanulids</taxon>
        <taxon>Apiales</taxon>
        <taxon>Apiaceae</taxon>
        <taxon>Apioideae</taxon>
        <taxon>apioid superclade</taxon>
        <taxon>Tordylieae</taxon>
        <taxon>Tordyliinae</taxon>
        <taxon>Heracleum</taxon>
    </lineage>
</organism>
<reference evidence="1" key="1">
    <citation type="submission" date="2023-02" db="EMBL/GenBank/DDBJ databases">
        <title>Genome of toxic invasive species Heracleum sosnowskyi carries increased number of genes despite the absence of recent whole-genome duplications.</title>
        <authorList>
            <person name="Schelkunov M."/>
            <person name="Shtratnikova V."/>
            <person name="Makarenko M."/>
            <person name="Klepikova A."/>
            <person name="Omelchenko D."/>
            <person name="Novikova G."/>
            <person name="Obukhova E."/>
            <person name="Bogdanov V."/>
            <person name="Penin A."/>
            <person name="Logacheva M."/>
        </authorList>
    </citation>
    <scope>NUCLEOTIDE SEQUENCE</scope>
    <source>
        <strain evidence="1">Hsosn_3</strain>
        <tissue evidence="1">Leaf</tissue>
    </source>
</reference>
<accession>A0AAD8M8Y9</accession>
<dbReference type="EMBL" id="JAUIZM010000009">
    <property type="protein sequence ID" value="KAK1364037.1"/>
    <property type="molecule type" value="Genomic_DNA"/>
</dbReference>
<comment type="caution">
    <text evidence="1">The sequence shown here is derived from an EMBL/GenBank/DDBJ whole genome shotgun (WGS) entry which is preliminary data.</text>
</comment>
<sequence length="108" mass="12634">MVCLDVDTRWNSTFMMLEVATIYQSAFERLYIEDYNYEAFFKINKDEVEGGDNKNKKKKKEATLDDLIKELINYHMVSFVVQEVSLVVHGTKYQVPFPCRAEPLTTPN</sequence>
<dbReference type="Proteomes" id="UP001237642">
    <property type="component" value="Unassembled WGS sequence"/>
</dbReference>
<protein>
    <submittedName>
        <fullName evidence="1">Uncharacterized protein</fullName>
    </submittedName>
</protein>
<proteinExistence type="predicted"/>
<name>A0AAD8M8Y9_9APIA</name>
<keyword evidence="2" id="KW-1185">Reference proteome</keyword>
<evidence type="ECO:0000313" key="2">
    <source>
        <dbReference type="Proteomes" id="UP001237642"/>
    </source>
</evidence>
<reference evidence="1" key="2">
    <citation type="submission" date="2023-05" db="EMBL/GenBank/DDBJ databases">
        <authorList>
            <person name="Schelkunov M.I."/>
        </authorList>
    </citation>
    <scope>NUCLEOTIDE SEQUENCE</scope>
    <source>
        <strain evidence="1">Hsosn_3</strain>
        <tissue evidence="1">Leaf</tissue>
    </source>
</reference>
<evidence type="ECO:0000313" key="1">
    <source>
        <dbReference type="EMBL" id="KAK1364037.1"/>
    </source>
</evidence>
<gene>
    <name evidence="1" type="ORF">POM88_039598</name>
</gene>